<sequence length="96" mass="9836">MSRAVTPGGIIHDVAASAPEAALLAAVIRLAYEDALGGDAEAAEWLAGPVCRAWLHLIAPDGVDVDQVHARLLARLPTRAPPGAHAAGLRMSVGND</sequence>
<keyword evidence="2" id="KW-1185">Reference proteome</keyword>
<dbReference type="STRING" id="479434.Sthe_2238"/>
<dbReference type="AlphaFoldDB" id="D1C6N5"/>
<evidence type="ECO:0000313" key="2">
    <source>
        <dbReference type="Proteomes" id="UP000002027"/>
    </source>
</evidence>
<dbReference type="HOGENOM" id="CLU_2358278_0_0_0"/>
<dbReference type="Proteomes" id="UP000002027">
    <property type="component" value="Chromosome 1"/>
</dbReference>
<dbReference type="RefSeq" id="WP_012872701.1">
    <property type="nucleotide sequence ID" value="NC_013523.1"/>
</dbReference>
<accession>D1C6N5</accession>
<dbReference type="KEGG" id="sti:Sthe_2238"/>
<dbReference type="EMBL" id="CP001823">
    <property type="protein sequence ID" value="ACZ39660.1"/>
    <property type="molecule type" value="Genomic_DNA"/>
</dbReference>
<evidence type="ECO:0000313" key="1">
    <source>
        <dbReference type="EMBL" id="ACZ39660.1"/>
    </source>
</evidence>
<dbReference type="InParanoid" id="D1C6N5"/>
<protein>
    <submittedName>
        <fullName evidence="1">Uncharacterized protein</fullName>
    </submittedName>
</protein>
<name>D1C6N5_SPHTD</name>
<reference evidence="2" key="1">
    <citation type="submission" date="2009-11" db="EMBL/GenBank/DDBJ databases">
        <title>The complete chromosome 1 of Sphaerobacter thermophilus DSM 20745.</title>
        <authorList>
            <person name="Lucas S."/>
            <person name="Copeland A."/>
            <person name="Lapidus A."/>
            <person name="Glavina del Rio T."/>
            <person name="Dalin E."/>
            <person name="Tice H."/>
            <person name="Bruce D."/>
            <person name="Goodwin L."/>
            <person name="Pitluck S."/>
            <person name="Kyrpides N."/>
            <person name="Mavromatis K."/>
            <person name="Ivanova N."/>
            <person name="Mikhailova N."/>
            <person name="LaButti K.M."/>
            <person name="Clum A."/>
            <person name="Sun H.I."/>
            <person name="Brettin T."/>
            <person name="Detter J.C."/>
            <person name="Han C."/>
            <person name="Larimer F."/>
            <person name="Land M."/>
            <person name="Hauser L."/>
            <person name="Markowitz V."/>
            <person name="Cheng J.F."/>
            <person name="Hugenholtz P."/>
            <person name="Woyke T."/>
            <person name="Wu D."/>
            <person name="Steenblock K."/>
            <person name="Schneider S."/>
            <person name="Pukall R."/>
            <person name="Goeker M."/>
            <person name="Klenk H.P."/>
            <person name="Eisen J.A."/>
        </authorList>
    </citation>
    <scope>NUCLEOTIDE SEQUENCE [LARGE SCALE GENOMIC DNA]</scope>
    <source>
        <strain evidence="2">ATCC 49802 / DSM 20745 / S 6022</strain>
    </source>
</reference>
<gene>
    <name evidence="1" type="ordered locus">Sthe_2238</name>
</gene>
<organism evidence="1 2">
    <name type="scientific">Sphaerobacter thermophilus (strain ATCC 49802 / DSM 20745 / KCCM 41009 / NCIMB 13125 / S 6022)</name>
    <dbReference type="NCBI Taxonomy" id="479434"/>
    <lineage>
        <taxon>Bacteria</taxon>
        <taxon>Pseudomonadati</taxon>
        <taxon>Thermomicrobiota</taxon>
        <taxon>Thermomicrobia</taxon>
        <taxon>Sphaerobacterales</taxon>
        <taxon>Sphaerobacterineae</taxon>
        <taxon>Sphaerobacteraceae</taxon>
        <taxon>Sphaerobacter</taxon>
    </lineage>
</organism>
<proteinExistence type="predicted"/>
<reference evidence="1 2" key="2">
    <citation type="journal article" date="2010" name="Stand. Genomic Sci.">
        <title>Complete genome sequence of Desulfohalobium retbaense type strain (HR(100)).</title>
        <authorList>
            <person name="Spring S."/>
            <person name="Nolan M."/>
            <person name="Lapidus A."/>
            <person name="Glavina Del Rio T."/>
            <person name="Copeland A."/>
            <person name="Tice H."/>
            <person name="Cheng J.F."/>
            <person name="Lucas S."/>
            <person name="Land M."/>
            <person name="Chen F."/>
            <person name="Bruce D."/>
            <person name="Goodwin L."/>
            <person name="Pitluck S."/>
            <person name="Ivanova N."/>
            <person name="Mavromatis K."/>
            <person name="Mikhailova N."/>
            <person name="Pati A."/>
            <person name="Chen A."/>
            <person name="Palaniappan K."/>
            <person name="Hauser L."/>
            <person name="Chang Y.J."/>
            <person name="Jeffries C.D."/>
            <person name="Munk C."/>
            <person name="Kiss H."/>
            <person name="Chain P."/>
            <person name="Han C."/>
            <person name="Brettin T."/>
            <person name="Detter J.C."/>
            <person name="Schuler E."/>
            <person name="Goker M."/>
            <person name="Rohde M."/>
            <person name="Bristow J."/>
            <person name="Eisen J.A."/>
            <person name="Markowitz V."/>
            <person name="Hugenholtz P."/>
            <person name="Kyrpides N.C."/>
            <person name="Klenk H.P."/>
        </authorList>
    </citation>
    <scope>NUCLEOTIDE SEQUENCE [LARGE SCALE GENOMIC DNA]</scope>
    <source>
        <strain evidence="2">ATCC 49802 / DSM 20745 / S 6022</strain>
    </source>
</reference>